<evidence type="ECO:0000313" key="10">
    <source>
        <dbReference type="EMBL" id="KDN19730.1"/>
    </source>
</evidence>
<feature type="transmembrane region" description="Helical" evidence="7">
    <location>
        <begin position="322"/>
        <end position="348"/>
    </location>
</feature>
<dbReference type="RefSeq" id="WP_043783890.1">
    <property type="nucleotide sequence ID" value="NZ_JMQI01000050.1"/>
</dbReference>
<keyword evidence="11" id="KW-1185">Reference proteome</keyword>
<evidence type="ECO:0000256" key="7">
    <source>
        <dbReference type="SAM" id="Phobius"/>
    </source>
</evidence>
<dbReference type="Proteomes" id="UP000027345">
    <property type="component" value="Unassembled WGS sequence"/>
</dbReference>
<proteinExistence type="inferred from homology"/>
<dbReference type="Pfam" id="PF12704">
    <property type="entry name" value="MacB_PCD"/>
    <property type="match status" value="1"/>
</dbReference>
<dbReference type="PANTHER" id="PTHR30572:SF4">
    <property type="entry name" value="ABC TRANSPORTER PERMEASE YTRF"/>
    <property type="match status" value="1"/>
</dbReference>
<name>A0A066TY30_9PSEU</name>
<organism evidence="10 11">
    <name type="scientific">Amycolatopsis rifamycinica</name>
    <dbReference type="NCBI Taxonomy" id="287986"/>
    <lineage>
        <taxon>Bacteria</taxon>
        <taxon>Bacillati</taxon>
        <taxon>Actinomycetota</taxon>
        <taxon>Actinomycetes</taxon>
        <taxon>Pseudonocardiales</taxon>
        <taxon>Pseudonocardiaceae</taxon>
        <taxon>Amycolatopsis</taxon>
    </lineage>
</organism>
<evidence type="ECO:0000259" key="9">
    <source>
        <dbReference type="Pfam" id="PF12704"/>
    </source>
</evidence>
<comment type="similarity">
    <text evidence="6">Belongs to the ABC-4 integral membrane protein family.</text>
</comment>
<evidence type="ECO:0000256" key="4">
    <source>
        <dbReference type="ARBA" id="ARBA00022989"/>
    </source>
</evidence>
<evidence type="ECO:0000256" key="1">
    <source>
        <dbReference type="ARBA" id="ARBA00004651"/>
    </source>
</evidence>
<dbReference type="GO" id="GO:0022857">
    <property type="term" value="F:transmembrane transporter activity"/>
    <property type="evidence" value="ECO:0007669"/>
    <property type="project" value="TreeGrafter"/>
</dbReference>
<feature type="domain" description="MacB-like periplasmic core" evidence="9">
    <location>
        <begin position="21"/>
        <end position="241"/>
    </location>
</feature>
<keyword evidence="4 7" id="KW-1133">Transmembrane helix</keyword>
<evidence type="ECO:0000256" key="3">
    <source>
        <dbReference type="ARBA" id="ARBA00022692"/>
    </source>
</evidence>
<evidence type="ECO:0000313" key="11">
    <source>
        <dbReference type="Proteomes" id="UP000027345"/>
    </source>
</evidence>
<feature type="transmembrane region" description="Helical" evidence="7">
    <location>
        <begin position="21"/>
        <end position="42"/>
    </location>
</feature>
<feature type="transmembrane region" description="Helical" evidence="7">
    <location>
        <begin position="360"/>
        <end position="383"/>
    </location>
</feature>
<evidence type="ECO:0000256" key="5">
    <source>
        <dbReference type="ARBA" id="ARBA00023136"/>
    </source>
</evidence>
<evidence type="ECO:0000256" key="6">
    <source>
        <dbReference type="ARBA" id="ARBA00038076"/>
    </source>
</evidence>
<dbReference type="eggNOG" id="COG0577">
    <property type="taxonomic scope" value="Bacteria"/>
</dbReference>
<comment type="caution">
    <text evidence="10">The sequence shown here is derived from an EMBL/GenBank/DDBJ whole genome shotgun (WGS) entry which is preliminary data.</text>
</comment>
<dbReference type="Pfam" id="PF02687">
    <property type="entry name" value="FtsX"/>
    <property type="match status" value="1"/>
</dbReference>
<reference evidence="10 11" key="1">
    <citation type="submission" date="2014-05" db="EMBL/GenBank/DDBJ databases">
        <title>Draft genome sequence of Amycolatopsis rifamycinica DSM 46095.</title>
        <authorList>
            <person name="Lal R."/>
            <person name="Saxena A."/>
            <person name="Kumari R."/>
            <person name="Mukherjee U."/>
            <person name="Singh P."/>
            <person name="Sangwan N."/>
            <person name="Mahato N.K."/>
        </authorList>
    </citation>
    <scope>NUCLEOTIDE SEQUENCE [LARGE SCALE GENOMIC DNA]</scope>
    <source>
        <strain evidence="10 11">DSM 46095</strain>
    </source>
</reference>
<dbReference type="InterPro" id="IPR003838">
    <property type="entry name" value="ABC3_permease_C"/>
</dbReference>
<dbReference type="EMBL" id="JMQI01000050">
    <property type="protein sequence ID" value="KDN19730.1"/>
    <property type="molecule type" value="Genomic_DNA"/>
</dbReference>
<evidence type="ECO:0000256" key="2">
    <source>
        <dbReference type="ARBA" id="ARBA00022475"/>
    </source>
</evidence>
<dbReference type="OrthoDB" id="9780560at2"/>
<dbReference type="GO" id="GO:0005886">
    <property type="term" value="C:plasma membrane"/>
    <property type="evidence" value="ECO:0007669"/>
    <property type="project" value="UniProtKB-SubCell"/>
</dbReference>
<feature type="transmembrane region" description="Helical" evidence="7">
    <location>
        <begin position="276"/>
        <end position="301"/>
    </location>
</feature>
<accession>A0A066TY30</accession>
<protein>
    <submittedName>
        <fullName evidence="10">Macrolide ABC transporter permease</fullName>
    </submittedName>
</protein>
<dbReference type="InterPro" id="IPR050250">
    <property type="entry name" value="Macrolide_Exporter_MacB"/>
</dbReference>
<dbReference type="STRING" id="287986.DV20_24145"/>
<gene>
    <name evidence="10" type="ORF">DV20_24145</name>
</gene>
<dbReference type="InterPro" id="IPR025857">
    <property type="entry name" value="MacB_PCD"/>
</dbReference>
<keyword evidence="2" id="KW-1003">Cell membrane</keyword>
<dbReference type="PANTHER" id="PTHR30572">
    <property type="entry name" value="MEMBRANE COMPONENT OF TRANSPORTER-RELATED"/>
    <property type="match status" value="1"/>
</dbReference>
<comment type="subcellular location">
    <subcellularLocation>
        <location evidence="1">Cell membrane</location>
        <topology evidence="1">Multi-pass membrane protein</topology>
    </subcellularLocation>
</comment>
<evidence type="ECO:0000259" key="8">
    <source>
        <dbReference type="Pfam" id="PF02687"/>
    </source>
</evidence>
<sequence>MNLLEILRFAVRGLTANKLRSALTTLGITIGVAAVILLVAVGNGASAAIAASIQGLGTNVVNVSPARGGGQGATARPLTVQDAHALVDPVGAPDVKAASPVVNTTATATYGQTSYDISSVAGTEPAYFTTTNRELAQGQLFTSEDVTAARKVVVLGPTTAESIFGTADPVGRNVLLNSIQFTVIGVLQAKGSTGLQNADDVAIAPISAVQNSLAGYGSLSQIAVQAISADSVSLAQSEITAILNARHGIRLGGTPDYQIQNSEQLLATRTSATETFTVLLAAVAAISLLVGGIGVTNIMLVTVTERIREIGIRKAIGAPRSAILGQFLAEATMLSLFGGLLGVAIGLIGSRFTISGIKPVIVPSSILLAFAVSALIGLFFGSFPANRAAKLRPIDALRHE</sequence>
<dbReference type="AlphaFoldDB" id="A0A066TY30"/>
<feature type="domain" description="ABC3 transporter permease C-terminal" evidence="8">
    <location>
        <begin position="282"/>
        <end position="392"/>
    </location>
</feature>
<keyword evidence="3 7" id="KW-0812">Transmembrane</keyword>
<keyword evidence="5 7" id="KW-0472">Membrane</keyword>